<dbReference type="InterPro" id="IPR023214">
    <property type="entry name" value="HAD_sf"/>
</dbReference>
<dbReference type="EMBL" id="SACP01000001">
    <property type="protein sequence ID" value="RVU21703.1"/>
    <property type="molecule type" value="Genomic_DNA"/>
</dbReference>
<dbReference type="NCBIfam" id="TIGR00099">
    <property type="entry name" value="Cof-subfamily"/>
    <property type="match status" value="1"/>
</dbReference>
<dbReference type="PROSITE" id="PS01228">
    <property type="entry name" value="COF_1"/>
    <property type="match status" value="1"/>
</dbReference>
<dbReference type="GO" id="GO:0016791">
    <property type="term" value="F:phosphatase activity"/>
    <property type="evidence" value="ECO:0007669"/>
    <property type="project" value="TreeGrafter"/>
</dbReference>
<evidence type="ECO:0000313" key="2">
    <source>
        <dbReference type="Proteomes" id="UP000286997"/>
    </source>
</evidence>
<dbReference type="NCBIfam" id="TIGR01484">
    <property type="entry name" value="HAD-SF-IIB"/>
    <property type="match status" value="1"/>
</dbReference>
<dbReference type="GO" id="GO:0005829">
    <property type="term" value="C:cytosol"/>
    <property type="evidence" value="ECO:0007669"/>
    <property type="project" value="TreeGrafter"/>
</dbReference>
<dbReference type="Proteomes" id="UP000286997">
    <property type="component" value="Unassembled WGS sequence"/>
</dbReference>
<dbReference type="SFLD" id="SFLDG01140">
    <property type="entry name" value="C2.B:_Phosphomannomutase_and_P"/>
    <property type="match status" value="1"/>
</dbReference>
<accession>A0A3S3UDR5</accession>
<dbReference type="PANTHER" id="PTHR10000">
    <property type="entry name" value="PHOSPHOSERINE PHOSPHATASE"/>
    <property type="match status" value="1"/>
</dbReference>
<dbReference type="InterPro" id="IPR036412">
    <property type="entry name" value="HAD-like_sf"/>
</dbReference>
<dbReference type="Gene3D" id="3.40.50.1000">
    <property type="entry name" value="HAD superfamily/HAD-like"/>
    <property type="match status" value="1"/>
</dbReference>
<keyword evidence="2" id="KW-1185">Reference proteome</keyword>
<dbReference type="AlphaFoldDB" id="A0A3S3UDR5"/>
<dbReference type="SUPFAM" id="SSF56784">
    <property type="entry name" value="HAD-like"/>
    <property type="match status" value="1"/>
</dbReference>
<dbReference type="Pfam" id="PF08282">
    <property type="entry name" value="Hydrolase_3"/>
    <property type="match status" value="1"/>
</dbReference>
<protein>
    <submittedName>
        <fullName evidence="1">HAD family phosphatase</fullName>
    </submittedName>
</protein>
<comment type="caution">
    <text evidence="1">The sequence shown here is derived from an EMBL/GenBank/DDBJ whole genome shotgun (WGS) entry which is preliminary data.</text>
</comment>
<name>A0A3S3UDR5_9HYPH</name>
<gene>
    <name evidence="1" type="ORF">EOE48_01250</name>
</gene>
<dbReference type="InterPro" id="IPR006379">
    <property type="entry name" value="HAD-SF_hydro_IIB"/>
</dbReference>
<dbReference type="SFLD" id="SFLDS00003">
    <property type="entry name" value="Haloacid_Dehalogenase"/>
    <property type="match status" value="1"/>
</dbReference>
<reference evidence="1 2" key="1">
    <citation type="submission" date="2019-01" db="EMBL/GenBank/DDBJ databases">
        <authorList>
            <person name="Chen W.-M."/>
        </authorList>
    </citation>
    <scope>NUCLEOTIDE SEQUENCE [LARGE SCALE GENOMIC DNA]</scope>
    <source>
        <strain evidence="1 2">TER-1</strain>
    </source>
</reference>
<sequence length="268" mass="27694">MSIGLVVTDVDGTLVTPDKALTPAAIAAVARLRERGIAFTVASSRPPVGLRGLVEPLGLTLPMGAFNGSTVVRPDLTPVRESFIPEAAARTAAERFAAAGIDLWVFAEGDWILRDPDGPYTDLERRTIGAGPRVVADLAPFLGRAAKLVGVSRDHAGLAACETALAAEIGDGAAVHRSQAYYLDVTPPGEDKGRFVARLAAELGLATDEVVTLGDMANDVAMFARSGLGIAMGNADEAVKRRAGAVTASNAEDGFARAIARHVLGEAG</sequence>
<dbReference type="CDD" id="cd07516">
    <property type="entry name" value="HAD_Pase"/>
    <property type="match status" value="1"/>
</dbReference>
<proteinExistence type="predicted"/>
<dbReference type="RefSeq" id="WP_127726946.1">
    <property type="nucleotide sequence ID" value="NZ_SACP01000001.1"/>
</dbReference>
<evidence type="ECO:0000313" key="1">
    <source>
        <dbReference type="EMBL" id="RVU21703.1"/>
    </source>
</evidence>
<dbReference type="InterPro" id="IPR000150">
    <property type="entry name" value="Cof"/>
</dbReference>
<organism evidence="1 2">
    <name type="scientific">Methylobacterium oryzihabitans</name>
    <dbReference type="NCBI Taxonomy" id="2499852"/>
    <lineage>
        <taxon>Bacteria</taxon>
        <taxon>Pseudomonadati</taxon>
        <taxon>Pseudomonadota</taxon>
        <taxon>Alphaproteobacteria</taxon>
        <taxon>Hyphomicrobiales</taxon>
        <taxon>Methylobacteriaceae</taxon>
        <taxon>Methylobacterium</taxon>
    </lineage>
</organism>
<dbReference type="Gene3D" id="3.30.1240.10">
    <property type="match status" value="1"/>
</dbReference>
<dbReference type="PANTHER" id="PTHR10000:SF8">
    <property type="entry name" value="HAD SUPERFAMILY HYDROLASE-LIKE, TYPE 3"/>
    <property type="match status" value="1"/>
</dbReference>
<dbReference type="OrthoDB" id="7847955at2"/>
<dbReference type="GO" id="GO:0000287">
    <property type="term" value="F:magnesium ion binding"/>
    <property type="evidence" value="ECO:0007669"/>
    <property type="project" value="TreeGrafter"/>
</dbReference>